<sequence length="700" mass="76683">MRVAIIGGGFCGCVSAYQVARALKTLRDNGECDPNQAPADHEVVLFEQHDRLGGSVRSVSVQGVNVEVGLWDSFTADDLRVLELIKRCGMRVQPRRAASPAHGGLYATAVLDWPTKTDTGTLVRLSAFGGLPWLNALTSGLEDTGLAQLLPFVLAMLALRMALRYTRWLLRLGWALIGISLMWMSLSQMPYITYGHKFLMRTWQRLQHRRRFGRSAQLATQLGAGFADQWRRIYRQGVAYCWSVAQFLQAADMWSWAVTNVAQLCRDAHIRLAFAEEILEPVALREVFGTASPGQVHDRDACLLLQVNGFAGLRAMASLNLCDADEYGALEGLECLCQRLVEKSGARVMHHARVIRIHAVPADAAASELPRWRLEFPADATPSCDVCFDAVVLACSEPPPVDSVDLAPIEKPPLGDATMPAEAATVASDAGTGHSNAAQAPVVSSAAAFARVPGTSAASGVRAVALVVGRLANSVLRQCGYHTEAQFPDLVTFKTPLCVDPQSVDTPSEDAPAHTAQRGPRLRPASASEFGLVRLERLARFDTSASPGSSKRDIQRYLYRLLFLAPEEEEVEEVLADRITNGFVRPLFAESTCGDASSAAHECTFTCYGVYFSRLHAFRCYPVRRSADANKALATVLGARLLYPAMIKRLAPGLEMMALGARMTCTLLEDHIRWILPSPTDMPRYERIMQSPFNRIGWVE</sequence>
<evidence type="ECO:0000313" key="3">
    <source>
        <dbReference type="Proteomes" id="UP000007014"/>
    </source>
</evidence>
<dbReference type="Gene3D" id="3.50.50.60">
    <property type="entry name" value="FAD/NAD(P)-binding domain"/>
    <property type="match status" value="1"/>
</dbReference>
<name>M1V7A0_CYAM1</name>
<dbReference type="PANTHER" id="PTHR15944:SF0">
    <property type="entry name" value="PRENYLCYSTEINE LYASE DOMAIN-CONTAINING PROTEIN"/>
    <property type="match status" value="1"/>
</dbReference>
<dbReference type="HOGENOM" id="CLU_394005_0_0_1"/>
<dbReference type="GO" id="GO:0030327">
    <property type="term" value="P:prenylated protein catabolic process"/>
    <property type="evidence" value="ECO:0007669"/>
    <property type="project" value="TreeGrafter"/>
</dbReference>
<proteinExistence type="predicted"/>
<dbReference type="Gene3D" id="3.90.660.20">
    <property type="entry name" value="Protoporphyrinogen oxidase, mitochondrial, domain 2"/>
    <property type="match status" value="1"/>
</dbReference>
<dbReference type="Pfam" id="PF13450">
    <property type="entry name" value="NAD_binding_8"/>
    <property type="match status" value="1"/>
</dbReference>
<protein>
    <submittedName>
        <fullName evidence="2">Uncharacterized protein</fullName>
    </submittedName>
</protein>
<dbReference type="InterPro" id="IPR036188">
    <property type="entry name" value="FAD/NAD-bd_sf"/>
</dbReference>
<keyword evidence="1" id="KW-0472">Membrane</keyword>
<keyword evidence="1" id="KW-0812">Transmembrane</keyword>
<dbReference type="InterPro" id="IPR017046">
    <property type="entry name" value="Prenylcysteine_Oxase1"/>
</dbReference>
<dbReference type="KEGG" id="cme:CYME_CMS294C"/>
<evidence type="ECO:0000256" key="1">
    <source>
        <dbReference type="SAM" id="Phobius"/>
    </source>
</evidence>
<organism evidence="2 3">
    <name type="scientific">Cyanidioschyzon merolae (strain NIES-3377 / 10D)</name>
    <name type="common">Unicellular red alga</name>
    <dbReference type="NCBI Taxonomy" id="280699"/>
    <lineage>
        <taxon>Eukaryota</taxon>
        <taxon>Rhodophyta</taxon>
        <taxon>Bangiophyceae</taxon>
        <taxon>Cyanidiales</taxon>
        <taxon>Cyanidiaceae</taxon>
        <taxon>Cyanidioschyzon</taxon>
    </lineage>
</organism>
<reference evidence="2 3" key="2">
    <citation type="journal article" date="2007" name="BMC Biol.">
        <title>A 100%-complete sequence reveals unusually simple genomic features in the hot-spring red alga Cyanidioschyzon merolae.</title>
        <authorList>
            <person name="Nozaki H."/>
            <person name="Takano H."/>
            <person name="Misumi O."/>
            <person name="Terasawa K."/>
            <person name="Matsuzaki M."/>
            <person name="Maruyama S."/>
            <person name="Nishida K."/>
            <person name="Yagisawa F."/>
            <person name="Yoshida Y."/>
            <person name="Fujiwara T."/>
            <person name="Takio S."/>
            <person name="Tamura K."/>
            <person name="Chung S.J."/>
            <person name="Nakamura S."/>
            <person name="Kuroiwa H."/>
            <person name="Tanaka K."/>
            <person name="Sato N."/>
            <person name="Kuroiwa T."/>
        </authorList>
    </citation>
    <scope>NUCLEOTIDE SEQUENCE [LARGE SCALE GENOMIC DNA]</scope>
    <source>
        <strain evidence="2 3">10D</strain>
    </source>
</reference>
<dbReference type="PANTHER" id="PTHR15944">
    <property type="entry name" value="FARNESYLCYSTEINE LYASE"/>
    <property type="match status" value="1"/>
</dbReference>
<accession>M1V7A0</accession>
<dbReference type="GeneID" id="16997209"/>
<reference evidence="2 3" key="1">
    <citation type="journal article" date="2004" name="Nature">
        <title>Genome sequence of the ultrasmall unicellular red alga Cyanidioschyzon merolae 10D.</title>
        <authorList>
            <person name="Matsuzaki M."/>
            <person name="Misumi O."/>
            <person name="Shin-i T."/>
            <person name="Maruyama S."/>
            <person name="Takahara M."/>
            <person name="Miyagishima S."/>
            <person name="Mori T."/>
            <person name="Nishida K."/>
            <person name="Yagisawa F."/>
            <person name="Nishida K."/>
            <person name="Yoshida Y."/>
            <person name="Nishimura Y."/>
            <person name="Nakao S."/>
            <person name="Kobayashi T."/>
            <person name="Momoyama Y."/>
            <person name="Higashiyama T."/>
            <person name="Minoda A."/>
            <person name="Sano M."/>
            <person name="Nomoto H."/>
            <person name="Oishi K."/>
            <person name="Hayashi H."/>
            <person name="Ohta F."/>
            <person name="Nishizaka S."/>
            <person name="Haga S."/>
            <person name="Miura S."/>
            <person name="Morishita T."/>
            <person name="Kabeya Y."/>
            <person name="Terasawa K."/>
            <person name="Suzuki Y."/>
            <person name="Ishii Y."/>
            <person name="Asakawa S."/>
            <person name="Takano H."/>
            <person name="Ohta N."/>
            <person name="Kuroiwa H."/>
            <person name="Tanaka K."/>
            <person name="Shimizu N."/>
            <person name="Sugano S."/>
            <person name="Sato N."/>
            <person name="Nozaki H."/>
            <person name="Ogasawara N."/>
            <person name="Kohara Y."/>
            <person name="Kuroiwa T."/>
        </authorList>
    </citation>
    <scope>NUCLEOTIDE SEQUENCE [LARGE SCALE GENOMIC DNA]</scope>
    <source>
        <strain evidence="2 3">10D</strain>
    </source>
</reference>
<dbReference type="EMBL" id="AP006501">
    <property type="protein sequence ID" value="BAM82885.1"/>
    <property type="molecule type" value="Genomic_DNA"/>
</dbReference>
<dbReference type="GO" id="GO:0001735">
    <property type="term" value="F:prenylcysteine oxidase activity"/>
    <property type="evidence" value="ECO:0007669"/>
    <property type="project" value="InterPro"/>
</dbReference>
<keyword evidence="1" id="KW-1133">Transmembrane helix</keyword>
<dbReference type="Gramene" id="CMS294CT">
    <property type="protein sequence ID" value="CMS294CT"/>
    <property type="gene ID" value="CMS294C"/>
</dbReference>
<dbReference type="RefSeq" id="XP_005538921.1">
    <property type="nucleotide sequence ID" value="XM_005538864.1"/>
</dbReference>
<dbReference type="SUPFAM" id="SSF51905">
    <property type="entry name" value="FAD/NAD(P)-binding domain"/>
    <property type="match status" value="1"/>
</dbReference>
<feature type="transmembrane region" description="Helical" evidence="1">
    <location>
        <begin position="168"/>
        <end position="186"/>
    </location>
</feature>
<dbReference type="Proteomes" id="UP000007014">
    <property type="component" value="Chromosome 19"/>
</dbReference>
<feature type="transmembrane region" description="Helical" evidence="1">
    <location>
        <begin position="145"/>
        <end position="163"/>
    </location>
</feature>
<gene>
    <name evidence="2" type="ORF">CYME_CMS294C</name>
</gene>
<keyword evidence="3" id="KW-1185">Reference proteome</keyword>
<dbReference type="AlphaFoldDB" id="M1V7A0"/>
<dbReference type="OrthoDB" id="10436291at2759"/>
<evidence type="ECO:0000313" key="2">
    <source>
        <dbReference type="EMBL" id="BAM82885.1"/>
    </source>
</evidence>